<evidence type="ECO:0000256" key="1">
    <source>
        <dbReference type="SAM" id="Phobius"/>
    </source>
</evidence>
<evidence type="ECO:0000313" key="3">
    <source>
        <dbReference type="Proteomes" id="UP000220133"/>
    </source>
</evidence>
<accession>A0A291R0X4</accession>
<dbReference type="EMBL" id="CP023777">
    <property type="protein sequence ID" value="ATL49754.1"/>
    <property type="molecule type" value="Genomic_DNA"/>
</dbReference>
<feature type="transmembrane region" description="Helical" evidence="1">
    <location>
        <begin position="111"/>
        <end position="131"/>
    </location>
</feature>
<gene>
    <name evidence="2" type="ORF">COR50_06675</name>
</gene>
<reference evidence="2 3" key="1">
    <citation type="submission" date="2017-10" db="EMBL/GenBank/DDBJ databases">
        <title>Paenichitinophaga pekingensis gen. nov., sp. nov., isolated from activated sludge.</title>
        <authorList>
            <person name="Jin D."/>
            <person name="Kong X."/>
            <person name="Deng Y."/>
            <person name="Bai Z."/>
        </authorList>
    </citation>
    <scope>NUCLEOTIDE SEQUENCE [LARGE SCALE GENOMIC DNA]</scope>
    <source>
        <strain evidence="2 3">13</strain>
    </source>
</reference>
<proteinExistence type="predicted"/>
<keyword evidence="1" id="KW-0472">Membrane</keyword>
<dbReference type="AlphaFoldDB" id="A0A291R0X4"/>
<protein>
    <submittedName>
        <fullName evidence="2">Uncharacterized protein</fullName>
    </submittedName>
</protein>
<feature type="transmembrane region" description="Helical" evidence="1">
    <location>
        <begin position="22"/>
        <end position="48"/>
    </location>
</feature>
<feature type="transmembrane region" description="Helical" evidence="1">
    <location>
        <begin position="71"/>
        <end position="91"/>
    </location>
</feature>
<keyword evidence="1" id="KW-1133">Transmembrane helix</keyword>
<evidence type="ECO:0000313" key="2">
    <source>
        <dbReference type="EMBL" id="ATL49754.1"/>
    </source>
</evidence>
<dbReference type="Proteomes" id="UP000220133">
    <property type="component" value="Chromosome"/>
</dbReference>
<feature type="transmembrane region" description="Helical" evidence="1">
    <location>
        <begin position="137"/>
        <end position="154"/>
    </location>
</feature>
<keyword evidence="3" id="KW-1185">Reference proteome</keyword>
<keyword evidence="1" id="KW-0812">Transmembrane</keyword>
<name>A0A291R0X4_9BACT</name>
<feature type="transmembrane region" description="Helical" evidence="1">
    <location>
        <begin position="184"/>
        <end position="203"/>
    </location>
</feature>
<sequence length="212" mass="23693">MNEQHLQTLTDIKQIMERSSRFISLSGLSGVVAGIIALIGAAIAYNWLNDYYLVYDRNGGATYQSLRDLEIRFILLGITVLVAALASGMYFTWRKAKRDGMPVWTKSSKNLLLSMCIPLAAGGAFIAGLIFHGLNALIAPTCLVFYGMALLNTSKYTYSDIRYLAIIDIVLGICNLFMLKKGLYFWAVGFGVMHIIYGTSMWWKYERKANAN</sequence>
<dbReference type="KEGG" id="cbae:COR50_06675"/>
<organism evidence="2 3">
    <name type="scientific">Chitinophaga caeni</name>
    <dbReference type="NCBI Taxonomy" id="2029983"/>
    <lineage>
        <taxon>Bacteria</taxon>
        <taxon>Pseudomonadati</taxon>
        <taxon>Bacteroidota</taxon>
        <taxon>Chitinophagia</taxon>
        <taxon>Chitinophagales</taxon>
        <taxon>Chitinophagaceae</taxon>
        <taxon>Chitinophaga</taxon>
    </lineage>
</organism>
<dbReference type="OrthoDB" id="1120881at2"/>
<feature type="transmembrane region" description="Helical" evidence="1">
    <location>
        <begin position="161"/>
        <end position="178"/>
    </location>
</feature>